<dbReference type="EMBL" id="FQUP01000003">
    <property type="protein sequence ID" value="SHG05278.1"/>
    <property type="molecule type" value="Genomic_DNA"/>
</dbReference>
<keyword evidence="4" id="KW-1185">Reference proteome</keyword>
<dbReference type="PANTHER" id="PTHR33969:SF2">
    <property type="entry name" value="SEGREGATION AND CONDENSATION PROTEIN A"/>
    <property type="match status" value="1"/>
</dbReference>
<dbReference type="InterPro" id="IPR003768">
    <property type="entry name" value="ScpA"/>
</dbReference>
<dbReference type="RefSeq" id="WP_073055119.1">
    <property type="nucleotide sequence ID" value="NZ_FQUP01000003.1"/>
</dbReference>
<gene>
    <name evidence="3" type="ORF">SAMN02745157_3468</name>
</gene>
<dbReference type="Gene3D" id="6.10.250.2410">
    <property type="match status" value="1"/>
</dbReference>
<evidence type="ECO:0000256" key="2">
    <source>
        <dbReference type="SAM" id="MobiDB-lite"/>
    </source>
</evidence>
<name>A0A1M5GNP6_9HYPH</name>
<dbReference type="Proteomes" id="UP000184485">
    <property type="component" value="Unassembled WGS sequence"/>
</dbReference>
<dbReference type="Pfam" id="PF02616">
    <property type="entry name" value="SMC_ScpA"/>
    <property type="match status" value="1"/>
</dbReference>
<accession>A0A1M5GNP6</accession>
<dbReference type="PANTHER" id="PTHR33969">
    <property type="entry name" value="SEGREGATION AND CONDENSATION PROTEIN A"/>
    <property type="match status" value="1"/>
</dbReference>
<evidence type="ECO:0000313" key="3">
    <source>
        <dbReference type="EMBL" id="SHG05278.1"/>
    </source>
</evidence>
<sequence>MAEAARGEGAGSEAWERQDRPKADADAPLVVDVDGFEGPLDLLLALARNQKVDLARISILALADQYLAYIEELRKLRLELAADYLVMAAWLAFLKSKLLLPEPQAGDEPSGQELAAALAFRLQRLEAMREAAARLVNRDRNGRDVFPRGAPEPVELLRRSRYSASLFDLLSAYAAQRQRQMVSIVHVRRRQVWSLAEGRELLERMIGSIAEWTPMEVFLSPYLVSPEIRPSVRASAFGASLELVREGRLALRQDGAFAPIMLRDAAARDDDA</sequence>
<evidence type="ECO:0000256" key="1">
    <source>
        <dbReference type="ARBA" id="ARBA00044777"/>
    </source>
</evidence>
<dbReference type="AlphaFoldDB" id="A0A1M5GNP6"/>
<protein>
    <recommendedName>
        <fullName evidence="1">Segregation and condensation protein A</fullName>
    </recommendedName>
</protein>
<feature type="region of interest" description="Disordered" evidence="2">
    <location>
        <begin position="1"/>
        <end position="22"/>
    </location>
</feature>
<evidence type="ECO:0000313" key="4">
    <source>
        <dbReference type="Proteomes" id="UP000184485"/>
    </source>
</evidence>
<proteinExistence type="predicted"/>
<reference evidence="3 4" key="1">
    <citation type="submission" date="2016-11" db="EMBL/GenBank/DDBJ databases">
        <authorList>
            <person name="Jaros S."/>
            <person name="Januszkiewicz K."/>
            <person name="Wedrychowicz H."/>
        </authorList>
    </citation>
    <scope>NUCLEOTIDE SEQUENCE [LARGE SCALE GENOMIC DNA]</scope>
    <source>
        <strain evidence="3 4">DSM 19436</strain>
    </source>
</reference>
<organism evidence="3 4">
    <name type="scientific">Kaistia soli DSM 19436</name>
    <dbReference type="NCBI Taxonomy" id="1122133"/>
    <lineage>
        <taxon>Bacteria</taxon>
        <taxon>Pseudomonadati</taxon>
        <taxon>Pseudomonadota</taxon>
        <taxon>Alphaproteobacteria</taxon>
        <taxon>Hyphomicrobiales</taxon>
        <taxon>Kaistiaceae</taxon>
        <taxon>Kaistia</taxon>
    </lineage>
</organism>
<dbReference type="STRING" id="1122133.SAMN02745157_3468"/>
<dbReference type="OrthoDB" id="9793741at2"/>